<dbReference type="Gene3D" id="1.10.10.10">
    <property type="entry name" value="Winged helix-like DNA-binding domain superfamily/Winged helix DNA-binding domain"/>
    <property type="match status" value="1"/>
</dbReference>
<evidence type="ECO:0000256" key="1">
    <source>
        <dbReference type="SAM" id="MobiDB-lite"/>
    </source>
</evidence>
<dbReference type="InterPro" id="IPR036390">
    <property type="entry name" value="WH_DNA-bd_sf"/>
</dbReference>
<proteinExistence type="predicted"/>
<dbReference type="InterPro" id="IPR036388">
    <property type="entry name" value="WH-like_DNA-bd_sf"/>
</dbReference>
<protein>
    <recommendedName>
        <fullName evidence="2">HTH marR-type domain-containing protein</fullName>
    </recommendedName>
</protein>
<feature type="region of interest" description="Disordered" evidence="1">
    <location>
        <begin position="1"/>
        <end position="21"/>
    </location>
</feature>
<dbReference type="Pfam" id="PF12802">
    <property type="entry name" value="MarR_2"/>
    <property type="match status" value="1"/>
</dbReference>
<dbReference type="GO" id="GO:0003700">
    <property type="term" value="F:DNA-binding transcription factor activity"/>
    <property type="evidence" value="ECO:0007669"/>
    <property type="project" value="InterPro"/>
</dbReference>
<dbReference type="InterPro" id="IPR000835">
    <property type="entry name" value="HTH_MarR-typ"/>
</dbReference>
<dbReference type="SUPFAM" id="SSF46785">
    <property type="entry name" value="Winged helix' DNA-binding domain"/>
    <property type="match status" value="1"/>
</dbReference>
<reference evidence="3" key="2">
    <citation type="submission" date="2015-07" db="EMBL/GenBank/DDBJ databases">
        <title>Plasmids, circular viruses and viroids from rat gut.</title>
        <authorList>
            <person name="Jorgensen T.J."/>
            <person name="Hansen M.A."/>
            <person name="Xu Z."/>
            <person name="Tabak M.A."/>
            <person name="Sorensen S.J."/>
            <person name="Hansen L.H."/>
        </authorList>
    </citation>
    <scope>NUCLEOTIDE SEQUENCE</scope>
    <source>
        <strain evidence="3">RGFK0012</strain>
    </source>
</reference>
<reference evidence="3" key="1">
    <citation type="submission" date="2015-06" db="EMBL/GenBank/DDBJ databases">
        <authorList>
            <person name="Joergensen T."/>
        </authorList>
    </citation>
    <scope>NUCLEOTIDE SEQUENCE</scope>
    <source>
        <strain evidence="3">RGFK0012</strain>
    </source>
</reference>
<evidence type="ECO:0000313" key="3">
    <source>
        <dbReference type="EMBL" id="CRY93622.1"/>
    </source>
</evidence>
<feature type="domain" description="HTH marR-type" evidence="2">
    <location>
        <begin position="81"/>
        <end position="117"/>
    </location>
</feature>
<dbReference type="AlphaFoldDB" id="A0A0H5QBU9"/>
<sequence length="165" mass="18583">MPEKYLKGRATAWPEEEGQPPQTVYFQPPKNKKHDARWLLLWQDGSDIGVSMTEQAEMDVLTQTEYRVRDWLMGTIGIGNYVHVNQAEMARRLRIERATASRAIKRLIELGILIQGPKSGRSNTYMVSPAFCFAGGLGNGIKARKEAIKQHKAKVIPFEAINSDA</sequence>
<evidence type="ECO:0000259" key="2">
    <source>
        <dbReference type="Pfam" id="PF12802"/>
    </source>
</evidence>
<organism evidence="3">
    <name type="scientific">uncultured prokaryote</name>
    <dbReference type="NCBI Taxonomy" id="198431"/>
    <lineage>
        <taxon>unclassified sequences</taxon>
        <taxon>environmental samples</taxon>
    </lineage>
</organism>
<dbReference type="EMBL" id="LN852708">
    <property type="protein sequence ID" value="CRY93622.1"/>
    <property type="molecule type" value="Genomic_DNA"/>
</dbReference>
<accession>A0A0H5QBU9</accession>
<name>A0A0H5QBU9_9ZZZZ</name>